<dbReference type="InterPro" id="IPR000743">
    <property type="entry name" value="Glyco_hydro_28"/>
</dbReference>
<dbReference type="SMART" id="SM00710">
    <property type="entry name" value="PbH1"/>
    <property type="match status" value="5"/>
</dbReference>
<dbReference type="GO" id="GO:0004650">
    <property type="term" value="F:polygalacturonase activity"/>
    <property type="evidence" value="ECO:0007669"/>
    <property type="project" value="InterPro"/>
</dbReference>
<evidence type="ECO:0000256" key="4">
    <source>
        <dbReference type="ARBA" id="ARBA00022525"/>
    </source>
</evidence>
<dbReference type="Pfam" id="PF00295">
    <property type="entry name" value="Glyco_hydro_28"/>
    <property type="match status" value="1"/>
</dbReference>
<dbReference type="PANTHER" id="PTHR31375">
    <property type="match status" value="1"/>
</dbReference>
<evidence type="ECO:0000256" key="6">
    <source>
        <dbReference type="ARBA" id="ARBA00023295"/>
    </source>
</evidence>
<evidence type="ECO:0000256" key="2">
    <source>
        <dbReference type="ARBA" id="ARBA00008834"/>
    </source>
</evidence>
<keyword evidence="6 8" id="KW-0326">Glycosidase</keyword>
<evidence type="ECO:0000313" key="10">
    <source>
        <dbReference type="Proteomes" id="UP001293593"/>
    </source>
</evidence>
<proteinExistence type="inferred from homology"/>
<comment type="similarity">
    <text evidence="2 8">Belongs to the glycosyl hydrolase 28 family.</text>
</comment>
<gene>
    <name evidence="9" type="ORF">QN277_000345</name>
</gene>
<comment type="subcellular location">
    <subcellularLocation>
        <location evidence="1">Secreted</location>
        <location evidence="1">Cell wall</location>
    </subcellularLocation>
</comment>
<comment type="caution">
    <text evidence="9">The sequence shown here is derived from an EMBL/GenBank/DDBJ whole genome shotgun (WGS) entry which is preliminary data.</text>
</comment>
<dbReference type="InterPro" id="IPR011050">
    <property type="entry name" value="Pectin_lyase_fold/virulence"/>
</dbReference>
<evidence type="ECO:0008006" key="11">
    <source>
        <dbReference type="Google" id="ProtNLM"/>
    </source>
</evidence>
<keyword evidence="7" id="KW-0961">Cell wall biogenesis/degradation</keyword>
<dbReference type="GO" id="GO:0071555">
    <property type="term" value="P:cell wall organization"/>
    <property type="evidence" value="ECO:0007669"/>
    <property type="project" value="UniProtKB-KW"/>
</dbReference>
<evidence type="ECO:0000256" key="5">
    <source>
        <dbReference type="ARBA" id="ARBA00022801"/>
    </source>
</evidence>
<keyword evidence="4" id="KW-0964">Secreted</keyword>
<accession>A0AAE1N5X1</accession>
<dbReference type="InterPro" id="IPR012334">
    <property type="entry name" value="Pectin_lyas_fold"/>
</dbReference>
<evidence type="ECO:0000256" key="3">
    <source>
        <dbReference type="ARBA" id="ARBA00022512"/>
    </source>
</evidence>
<dbReference type="InterPro" id="IPR006626">
    <property type="entry name" value="PbH1"/>
</dbReference>
<keyword evidence="10" id="KW-1185">Reference proteome</keyword>
<dbReference type="SUPFAM" id="SSF51126">
    <property type="entry name" value="Pectin lyase-like"/>
    <property type="match status" value="1"/>
</dbReference>
<evidence type="ECO:0000256" key="8">
    <source>
        <dbReference type="RuleBase" id="RU361169"/>
    </source>
</evidence>
<dbReference type="AlphaFoldDB" id="A0AAE1N5X1"/>
<dbReference type="GO" id="GO:0005975">
    <property type="term" value="P:carbohydrate metabolic process"/>
    <property type="evidence" value="ECO:0007669"/>
    <property type="project" value="InterPro"/>
</dbReference>
<dbReference type="Proteomes" id="UP001293593">
    <property type="component" value="Unassembled WGS sequence"/>
</dbReference>
<protein>
    <recommendedName>
        <fullName evidence="11">Polygalacturonase</fullName>
    </recommendedName>
</protein>
<evidence type="ECO:0000256" key="7">
    <source>
        <dbReference type="ARBA" id="ARBA00023316"/>
    </source>
</evidence>
<dbReference type="EMBL" id="JAWXYG010000001">
    <property type="protein sequence ID" value="KAK4283392.1"/>
    <property type="molecule type" value="Genomic_DNA"/>
</dbReference>
<keyword evidence="3" id="KW-0134">Cell wall</keyword>
<dbReference type="Gene3D" id="2.160.20.10">
    <property type="entry name" value="Single-stranded right-handed beta-helix, Pectin lyase-like"/>
    <property type="match status" value="1"/>
</dbReference>
<sequence>MAFTGIVVSVKNVILMSFTVLSLFLLLSDYVDAKPRSRPVSGPDMFIGKNLALDKLLPGEKIINVLNFKAKPDGVTDCTQAFMTAWRTVCNSPQQARLYVPPGKYYVSSMFFSGPCKSPQAITIRVDGTILASTDPSEYVNGEWLIFTDIKGLKLIGPGTFDGQGKDMWAANINCENDPSPQCQRLPSSIQFNNVTHGLIQGIKSVNAMGFHIFITNSANIRLRRLRIIAPDDSPNTDGIHLSHSINIKISKCRIQTGDDCVSMIQGVTNVTINRVMCGPGHGFSIGSLGKYVDENEVRNIRVLNCSMVGTTNGVRIKTWPGRYPGAASQIKFSHIVMDNVKNPIVIDQEYECEPAKCNKKPSLVKLSGIEISNVRGTTSSEIAVDLRCSRDQPCDHVQLNNINLKTLQPTAPTSRCLNVKPLYLGFQSPRPCSS</sequence>
<dbReference type="FunFam" id="2.160.20.10:FF:000004">
    <property type="entry name" value="Pectin lyase-like superfamily protein"/>
    <property type="match status" value="1"/>
</dbReference>
<organism evidence="9 10">
    <name type="scientific">Acacia crassicarpa</name>
    <name type="common">northern wattle</name>
    <dbReference type="NCBI Taxonomy" id="499986"/>
    <lineage>
        <taxon>Eukaryota</taxon>
        <taxon>Viridiplantae</taxon>
        <taxon>Streptophyta</taxon>
        <taxon>Embryophyta</taxon>
        <taxon>Tracheophyta</taxon>
        <taxon>Spermatophyta</taxon>
        <taxon>Magnoliopsida</taxon>
        <taxon>eudicotyledons</taxon>
        <taxon>Gunneridae</taxon>
        <taxon>Pentapetalae</taxon>
        <taxon>rosids</taxon>
        <taxon>fabids</taxon>
        <taxon>Fabales</taxon>
        <taxon>Fabaceae</taxon>
        <taxon>Caesalpinioideae</taxon>
        <taxon>mimosoid clade</taxon>
        <taxon>Acacieae</taxon>
        <taxon>Acacia</taxon>
    </lineage>
</organism>
<evidence type="ECO:0000256" key="1">
    <source>
        <dbReference type="ARBA" id="ARBA00004191"/>
    </source>
</evidence>
<keyword evidence="5 8" id="KW-0378">Hydrolase</keyword>
<name>A0AAE1N5X1_9FABA</name>
<evidence type="ECO:0000313" key="9">
    <source>
        <dbReference type="EMBL" id="KAK4283392.1"/>
    </source>
</evidence>
<reference evidence="9" key="1">
    <citation type="submission" date="2023-10" db="EMBL/GenBank/DDBJ databases">
        <title>Chromosome-level genome of the transformable northern wattle, Acacia crassicarpa.</title>
        <authorList>
            <person name="Massaro I."/>
            <person name="Sinha N.R."/>
            <person name="Poethig S."/>
            <person name="Leichty A.R."/>
        </authorList>
    </citation>
    <scope>NUCLEOTIDE SEQUENCE</scope>
    <source>
        <strain evidence="9">Acra3RX</strain>
        <tissue evidence="9">Leaf</tissue>
    </source>
</reference>